<dbReference type="PANTHER" id="PTHR46233:SF4">
    <property type="entry name" value="METALLO-BETA-LACTAMASE DOMAIN-CONTAINING PROTEIN"/>
    <property type="match status" value="1"/>
</dbReference>
<dbReference type="PANTHER" id="PTHR46233">
    <property type="entry name" value="HYDROXYACYLGLUTATHIONE HYDROLASE GLOC"/>
    <property type="match status" value="1"/>
</dbReference>
<evidence type="ECO:0000259" key="1">
    <source>
        <dbReference type="SMART" id="SM00849"/>
    </source>
</evidence>
<dbReference type="Gene3D" id="3.60.15.10">
    <property type="entry name" value="Ribonuclease Z/Hydroxyacylglutathione hydrolase-like"/>
    <property type="match status" value="1"/>
</dbReference>
<dbReference type="InterPro" id="IPR001279">
    <property type="entry name" value="Metallo-B-lactamas"/>
</dbReference>
<feature type="domain" description="Metallo-beta-lactamase" evidence="1">
    <location>
        <begin position="23"/>
        <end position="197"/>
    </location>
</feature>
<evidence type="ECO:0000313" key="2">
    <source>
        <dbReference type="EMBL" id="MDV7177976.1"/>
    </source>
</evidence>
<sequence>MARIDHLVTSGTFSLDGETFDVDNNVWIVGGAEQCVVIDPAHDASAVWKKVNGRQVLAIVLTHGHDDHIRQVQEFRQMVDAPVLLHPADRMLWDAVFPDEEPDGALAEGDVLRVAGVELRVLHTPGHSPGSVCLYAPALGEAGDDGTPTGVVFSGDTLFQGGPGATGRSYSDFDTIIESIRERLLPLPEATVVHTGHGDSTTIGTERPHLQEWIDRGH</sequence>
<gene>
    <name evidence="2" type="ORF">R4064_10125</name>
</gene>
<proteinExistence type="predicted"/>
<dbReference type="Pfam" id="PF00753">
    <property type="entry name" value="Lactamase_B"/>
    <property type="match status" value="1"/>
</dbReference>
<reference evidence="2" key="1">
    <citation type="submission" date="2023-10" db="EMBL/GenBank/DDBJ databases">
        <title>Development of a sustainable strategy for remediation of hydrocarbon-contaminated territories based on the waste exchange concept.</title>
        <authorList>
            <person name="Krivoruchko A."/>
        </authorList>
    </citation>
    <scope>NUCLEOTIDE SEQUENCE</scope>
    <source>
        <strain evidence="2">IEGM 1325</strain>
    </source>
</reference>
<protein>
    <submittedName>
        <fullName evidence="2">MBL fold metallo-hydrolase</fullName>
    </submittedName>
</protein>
<dbReference type="CDD" id="cd06262">
    <property type="entry name" value="metallo-hydrolase-like_MBL-fold"/>
    <property type="match status" value="1"/>
</dbReference>
<evidence type="ECO:0000313" key="3">
    <source>
        <dbReference type="Proteomes" id="UP001185728"/>
    </source>
</evidence>
<dbReference type="EMBL" id="JAWLUK010000021">
    <property type="protein sequence ID" value="MDV7177976.1"/>
    <property type="molecule type" value="Genomic_DNA"/>
</dbReference>
<comment type="caution">
    <text evidence="2">The sequence shown here is derived from an EMBL/GenBank/DDBJ whole genome shotgun (WGS) entry which is preliminary data.</text>
</comment>
<dbReference type="Proteomes" id="UP001185728">
    <property type="component" value="Unassembled WGS sequence"/>
</dbReference>
<dbReference type="InterPro" id="IPR051453">
    <property type="entry name" value="MBL_Glyoxalase_II"/>
</dbReference>
<organism evidence="2 3">
    <name type="scientific">Micrococcus yunnanensis</name>
    <dbReference type="NCBI Taxonomy" id="566027"/>
    <lineage>
        <taxon>Bacteria</taxon>
        <taxon>Bacillati</taxon>
        <taxon>Actinomycetota</taxon>
        <taxon>Actinomycetes</taxon>
        <taxon>Micrococcales</taxon>
        <taxon>Micrococcaceae</taxon>
        <taxon>Micrococcus</taxon>
    </lineage>
</organism>
<dbReference type="InterPro" id="IPR036866">
    <property type="entry name" value="RibonucZ/Hydroxyglut_hydro"/>
</dbReference>
<dbReference type="SUPFAM" id="SSF56281">
    <property type="entry name" value="Metallo-hydrolase/oxidoreductase"/>
    <property type="match status" value="1"/>
</dbReference>
<name>A0AAP5WA93_9MICC</name>
<dbReference type="SMART" id="SM00849">
    <property type="entry name" value="Lactamase_B"/>
    <property type="match status" value="1"/>
</dbReference>
<accession>A0AAP5WA93</accession>
<dbReference type="AlphaFoldDB" id="A0AAP5WA93"/>
<dbReference type="RefSeq" id="WP_282963508.1">
    <property type="nucleotide sequence ID" value="NZ_CP125290.1"/>
</dbReference>